<feature type="compositionally biased region" description="Polar residues" evidence="11">
    <location>
        <begin position="960"/>
        <end position="972"/>
    </location>
</feature>
<dbReference type="GO" id="GO:0031267">
    <property type="term" value="F:small GTPase binding"/>
    <property type="evidence" value="ECO:0007669"/>
    <property type="project" value="InterPro"/>
</dbReference>
<feature type="domain" description="Exportin-T C-terminal" evidence="13">
    <location>
        <begin position="373"/>
        <end position="1078"/>
    </location>
</feature>
<evidence type="ECO:0000259" key="13">
    <source>
        <dbReference type="Pfam" id="PF19282"/>
    </source>
</evidence>
<dbReference type="EMBL" id="KQ085907">
    <property type="protein sequence ID" value="KLO17173.1"/>
    <property type="molecule type" value="Genomic_DNA"/>
</dbReference>
<dbReference type="SUPFAM" id="SSF48371">
    <property type="entry name" value="ARM repeat"/>
    <property type="match status" value="1"/>
</dbReference>
<evidence type="ECO:0000256" key="11">
    <source>
        <dbReference type="SAM" id="MobiDB-lite"/>
    </source>
</evidence>
<proteinExistence type="inferred from homology"/>
<dbReference type="GO" id="GO:0005643">
    <property type="term" value="C:nuclear pore"/>
    <property type="evidence" value="ECO:0007669"/>
    <property type="project" value="TreeGrafter"/>
</dbReference>
<sequence>MEQQFDQLVQAINIASDARQANLHQDALRFISTFENDHANGWRAGLTLFTMMNSNGTRKYSPQVRFFGLRLLESFLEAKYEPLDNDTFQFLKAELLDYIRSEYLVGNAEANTTFLRNKLSHILTLFFLCTYLDQWPTFFSDLFDLIRPQNSQSTSAAPDYNPHVSLLFFHLVIEISGEVADQMLKSARSFSAVRHARDTKVRDAVRARDAPGINEAVLTIVASGAERMAQVRKGEITAPINQITEVVDWGIRTFGSYVGWVDINLTVTPTTIPLLFSLLSDPSLPIRLATCGALLRMVSKGLKEPTDKLQLYKVLSLGQVLAALEERTRQEQQQRGEDTDEGEESYREALARLLNGLGLELAKLMEEAADNEDIRNEATRQLDELRPTTLHFLADPFDDTCSTIFPLLSTVLTTLKKAKRSSQENLPEQTRSFLSSALTTILQKMKWDEDQDPEDMDDDDKHAFESFRKGDLRVHLDSISVIETDMVLQTVENLIMTTFNSYQSGSPLKWNEIELAVYLVYIFGDINKTGGKGRAAFCHAPPVAKEARKKTDYSEYPLTTHGNLLFSMVGCGVGSYPHVAVTMQFFETCARYGDFFKVRKECIIPLLQAMVGPRGVHHPETTARSRVYYLFYKFLKEDRNEISPELGLSLLEEFRDTLAIQVDLPELESPEQDMLSEAVANSGIFDSQLYLFETAGMLISLSFKKPEECESLLQGIVQPLLQELSTSLQRISSPQDVVHILKVHHTIMALGSVAKGFPEFPSPLPPDYISPPIAVFREMTQAIVVSLEAMNVFKVVREATRFAIGRIVATAGSHVIDFIPALMANLLAHFEPSELVEFLTFIGLFMHRLSKEIFDVVNQLISPLHVRIMELLAAPVTGTDDKITHSETKKSYLAFLNNVMANTLSGVFISEVNKAQLEAILGFILRIAEDLSDPASQRLAFAFLTKCIDVWAREPKSDGQPANANTPASASMNGDGEVPRLPGFQHFIYEQIVPVAFRVPASPNFNIKDGQMLVVLTEISTMLKTIFWARDREFPNFLVSAFFPSMGWPSDTATDFASKVAEMDQKVFRKYFTDFVRASKQSAGT</sequence>
<dbReference type="GO" id="GO:0071528">
    <property type="term" value="P:tRNA re-export from nucleus"/>
    <property type="evidence" value="ECO:0007669"/>
    <property type="project" value="UniProtKB-UniRule"/>
</dbReference>
<evidence type="ECO:0000259" key="12">
    <source>
        <dbReference type="Pfam" id="PF08389"/>
    </source>
</evidence>
<dbReference type="Gene3D" id="1.25.10.10">
    <property type="entry name" value="Leucine-rich Repeat Variant"/>
    <property type="match status" value="1"/>
</dbReference>
<dbReference type="InterPro" id="IPR013598">
    <property type="entry name" value="Exportin-1/Importin-b-like"/>
</dbReference>
<dbReference type="STRING" id="27342.A0A0H2S678"/>
<dbReference type="GO" id="GO:0000049">
    <property type="term" value="F:tRNA binding"/>
    <property type="evidence" value="ECO:0007669"/>
    <property type="project" value="UniProtKB-UniRule"/>
</dbReference>
<dbReference type="GO" id="GO:0016363">
    <property type="term" value="C:nuclear matrix"/>
    <property type="evidence" value="ECO:0007669"/>
    <property type="project" value="TreeGrafter"/>
</dbReference>
<dbReference type="InterPro" id="IPR040017">
    <property type="entry name" value="XPOT"/>
</dbReference>
<comment type="subcellular location">
    <subcellularLocation>
        <location evidence="1 9">Cytoplasm</location>
    </subcellularLocation>
    <subcellularLocation>
        <location evidence="9">Nucleus</location>
    </subcellularLocation>
    <text evidence="9">Shuttles between the nucleus and the cytoplasm.</text>
</comment>
<accession>A0A0H2S678</accession>
<dbReference type="InterPro" id="IPR011989">
    <property type="entry name" value="ARM-like"/>
</dbReference>
<dbReference type="OrthoDB" id="26399at2759"/>
<dbReference type="PANTHER" id="PTHR15952">
    <property type="entry name" value="EXPORTIN-T/LOS1"/>
    <property type="match status" value="1"/>
</dbReference>
<gene>
    <name evidence="14" type="ORF">SCHPADRAFT_846830</name>
</gene>
<evidence type="ECO:0000256" key="8">
    <source>
        <dbReference type="ARBA" id="ARBA00023242"/>
    </source>
</evidence>
<evidence type="ECO:0000256" key="6">
    <source>
        <dbReference type="ARBA" id="ARBA00022555"/>
    </source>
</evidence>
<comment type="similarity">
    <text evidence="2 9">Belongs to the exportin family.</text>
</comment>
<feature type="domain" description="Exportin-1/Importin-beta-like" evidence="12">
    <location>
        <begin position="113"/>
        <end position="293"/>
    </location>
</feature>
<evidence type="ECO:0000256" key="1">
    <source>
        <dbReference type="ARBA" id="ARBA00004496"/>
    </source>
</evidence>
<evidence type="ECO:0000256" key="2">
    <source>
        <dbReference type="ARBA" id="ARBA00009466"/>
    </source>
</evidence>
<evidence type="ECO:0000256" key="7">
    <source>
        <dbReference type="ARBA" id="ARBA00022884"/>
    </source>
</evidence>
<dbReference type="AlphaFoldDB" id="A0A0H2S678"/>
<keyword evidence="15" id="KW-1185">Reference proteome</keyword>
<dbReference type="FunCoup" id="A0A0H2S678">
    <property type="interactions" value="752"/>
</dbReference>
<evidence type="ECO:0000256" key="10">
    <source>
        <dbReference type="SAM" id="Coils"/>
    </source>
</evidence>
<keyword evidence="8 9" id="KW-0539">Nucleus</keyword>
<keyword evidence="6 9" id="KW-0820">tRNA-binding</keyword>
<reference evidence="14 15" key="1">
    <citation type="submission" date="2015-04" db="EMBL/GenBank/DDBJ databases">
        <title>Complete genome sequence of Schizopora paradoxa KUC8140, a cosmopolitan wood degrader in East Asia.</title>
        <authorList>
            <consortium name="DOE Joint Genome Institute"/>
            <person name="Min B."/>
            <person name="Park H."/>
            <person name="Jang Y."/>
            <person name="Kim J.-J."/>
            <person name="Kim K.H."/>
            <person name="Pangilinan J."/>
            <person name="Lipzen A."/>
            <person name="Riley R."/>
            <person name="Grigoriev I.V."/>
            <person name="Spatafora J.W."/>
            <person name="Choi I.-G."/>
        </authorList>
    </citation>
    <scope>NUCLEOTIDE SEQUENCE [LARGE SCALE GENOMIC DNA]</scope>
    <source>
        <strain evidence="14 15">KUC8140</strain>
    </source>
</reference>
<dbReference type="GO" id="GO:0005737">
    <property type="term" value="C:cytoplasm"/>
    <property type="evidence" value="ECO:0007669"/>
    <property type="project" value="UniProtKB-SubCell"/>
</dbReference>
<keyword evidence="10" id="KW-0175">Coiled coil</keyword>
<keyword evidence="4 9" id="KW-0813">Transport</keyword>
<evidence type="ECO:0000313" key="15">
    <source>
        <dbReference type="Proteomes" id="UP000053477"/>
    </source>
</evidence>
<organism evidence="14 15">
    <name type="scientific">Schizopora paradoxa</name>
    <dbReference type="NCBI Taxonomy" id="27342"/>
    <lineage>
        <taxon>Eukaryota</taxon>
        <taxon>Fungi</taxon>
        <taxon>Dikarya</taxon>
        <taxon>Basidiomycota</taxon>
        <taxon>Agaricomycotina</taxon>
        <taxon>Agaricomycetes</taxon>
        <taxon>Hymenochaetales</taxon>
        <taxon>Schizoporaceae</taxon>
        <taxon>Schizopora</taxon>
    </lineage>
</organism>
<dbReference type="InParanoid" id="A0A0H2S678"/>
<evidence type="ECO:0000256" key="9">
    <source>
        <dbReference type="RuleBase" id="RU366037"/>
    </source>
</evidence>
<keyword evidence="7 9" id="KW-0694">RNA-binding</keyword>
<feature type="region of interest" description="Disordered" evidence="11">
    <location>
        <begin position="956"/>
        <end position="975"/>
    </location>
</feature>
<dbReference type="PANTHER" id="PTHR15952:SF11">
    <property type="entry name" value="EXPORTIN-T"/>
    <property type="match status" value="1"/>
</dbReference>
<dbReference type="InterPro" id="IPR016024">
    <property type="entry name" value="ARM-type_fold"/>
</dbReference>
<protein>
    <recommendedName>
        <fullName evidence="3 9">Exportin-T</fullName>
    </recommendedName>
    <alternativeName>
        <fullName evidence="9">Exportin(tRNA)</fullName>
    </alternativeName>
    <alternativeName>
        <fullName evidence="9">tRNA exportin</fullName>
    </alternativeName>
</protein>
<name>A0A0H2S678_9AGAM</name>
<keyword evidence="5 9" id="KW-0963">Cytoplasm</keyword>
<dbReference type="Proteomes" id="UP000053477">
    <property type="component" value="Unassembled WGS sequence"/>
</dbReference>
<evidence type="ECO:0000313" key="14">
    <source>
        <dbReference type="EMBL" id="KLO17173.1"/>
    </source>
</evidence>
<evidence type="ECO:0000256" key="3">
    <source>
        <dbReference type="ARBA" id="ARBA00018928"/>
    </source>
</evidence>
<dbReference type="Pfam" id="PF08389">
    <property type="entry name" value="Xpo1"/>
    <property type="match status" value="1"/>
</dbReference>
<dbReference type="InterPro" id="IPR045546">
    <property type="entry name" value="Exportin-T_C"/>
</dbReference>
<evidence type="ECO:0000256" key="4">
    <source>
        <dbReference type="ARBA" id="ARBA00022448"/>
    </source>
</evidence>
<dbReference type="Pfam" id="PF19282">
    <property type="entry name" value="Exportin-T"/>
    <property type="match status" value="1"/>
</dbReference>
<comment type="function">
    <text evidence="9">tRNA nucleus export receptor which facilitates tRNA translocation across the nuclear pore complex.</text>
</comment>
<feature type="coiled-coil region" evidence="10">
    <location>
        <begin position="347"/>
        <end position="381"/>
    </location>
</feature>
<evidence type="ECO:0000256" key="5">
    <source>
        <dbReference type="ARBA" id="ARBA00022490"/>
    </source>
</evidence>